<dbReference type="Proteomes" id="UP000201461">
    <property type="component" value="Segment"/>
</dbReference>
<evidence type="ECO:0000313" key="3">
    <source>
        <dbReference type="Proteomes" id="UP000201461"/>
    </source>
</evidence>
<organism evidence="2 3">
    <name type="scientific">Vibrio phage nt-1</name>
    <dbReference type="NCBI Taxonomy" id="115992"/>
    <lineage>
        <taxon>Viruses</taxon>
        <taxon>Duplodnaviria</taxon>
        <taxon>Heunggongvirae</taxon>
        <taxon>Uroviricota</taxon>
        <taxon>Caudoviricetes</taxon>
        <taxon>Pantevenvirales</taxon>
        <taxon>Straboviridae</taxon>
        <taxon>Mylasvirus</taxon>
        <taxon>Mylasvirus persius</taxon>
    </lineage>
</organism>
<gene>
    <name evidence="2" type="ORF">VPFG_00147</name>
</gene>
<feature type="coiled-coil region" evidence="1">
    <location>
        <begin position="87"/>
        <end position="118"/>
    </location>
</feature>
<accession>R9TFB0</accession>
<dbReference type="KEGG" id="vg:15926600"/>
<evidence type="ECO:0000256" key="1">
    <source>
        <dbReference type="SAM" id="Coils"/>
    </source>
</evidence>
<protein>
    <submittedName>
        <fullName evidence="2">Uncharacterized protein</fullName>
    </submittedName>
</protein>
<dbReference type="EMBL" id="HQ317393">
    <property type="protein sequence ID" value="AGN30149.1"/>
    <property type="molecule type" value="Genomic_DNA"/>
</dbReference>
<dbReference type="RefSeq" id="YP_008125298.1">
    <property type="nucleotide sequence ID" value="NC_021529.2"/>
</dbReference>
<dbReference type="OrthoDB" id="15670at10239"/>
<sequence length="210" mass="24896">MLLADYIKQSMQEHHTIFETRFAVLDHLFAVNGNGIEIKNGYLCDWDTMDTTPKPLLTREEIIASVREDSQHFIDMIEKTIVSLEEYDEHDDLIQDFKQKLDERNEKDERTIERLCNIDEAYKIQPDFTNLNVYQWGSNKRYIPMYEFEHAKYTDLVEQLEYFRDCIVKADVKEIDGGNELSNYYARSVQSWKDNIDKVNAFIEKVKNAS</sequence>
<proteinExistence type="predicted"/>
<reference evidence="2 3" key="1">
    <citation type="journal article" date="2014" name="Genome Biol. Evol.">
        <title>Composite Conserved Promoter-Terminator Motifs (PeSLs) that Mediate Modular Shuffling in the Diverse T4-Like Myoviruses.</title>
        <authorList>
            <person name="Comeau A.M."/>
            <person name="Arbiol C."/>
            <person name="Krisch H.M."/>
        </authorList>
    </citation>
    <scope>NUCLEOTIDE SEQUENCE [LARGE SCALE GENOMIC DNA]</scope>
</reference>
<name>R9TFB0_9CAUD</name>
<keyword evidence="3" id="KW-1185">Reference proteome</keyword>
<evidence type="ECO:0000313" key="2">
    <source>
        <dbReference type="EMBL" id="AGN30149.1"/>
    </source>
</evidence>
<keyword evidence="1" id="KW-0175">Coiled coil</keyword>
<dbReference type="GeneID" id="15926600"/>